<feature type="binding site" evidence="6">
    <location>
        <begin position="197"/>
        <end position="198"/>
    </location>
    <ligand>
        <name>S-adenosyl-L-methionine</name>
        <dbReference type="ChEBI" id="CHEBI:59789"/>
    </ligand>
</feature>
<dbReference type="EC" id="2.1.1.80" evidence="5"/>
<feature type="domain" description="CheR-type methyltransferase" evidence="7">
    <location>
        <begin position="1"/>
        <end position="270"/>
    </location>
</feature>
<name>A0AAW5A5Q1_9PSED</name>
<feature type="binding site" evidence="6">
    <location>
        <position position="116"/>
    </location>
    <ligand>
        <name>S-adenosyl-L-methionine</name>
        <dbReference type="ChEBI" id="CHEBI:59789"/>
    </ligand>
</feature>
<dbReference type="InterPro" id="IPR029063">
    <property type="entry name" value="SAM-dependent_MTases_sf"/>
</dbReference>
<evidence type="ECO:0000256" key="1">
    <source>
        <dbReference type="ARBA" id="ARBA00001541"/>
    </source>
</evidence>
<dbReference type="RefSeq" id="WP_130202159.1">
    <property type="nucleotide sequence ID" value="NZ_WKEB01000052.1"/>
</dbReference>
<organism evidence="8 9">
    <name type="scientific">Pseudomonas proteolytica</name>
    <dbReference type="NCBI Taxonomy" id="219574"/>
    <lineage>
        <taxon>Bacteria</taxon>
        <taxon>Pseudomonadati</taxon>
        <taxon>Pseudomonadota</taxon>
        <taxon>Gammaproteobacteria</taxon>
        <taxon>Pseudomonadales</taxon>
        <taxon>Pseudomonadaceae</taxon>
        <taxon>Pseudomonas</taxon>
    </lineage>
</organism>
<evidence type="ECO:0000256" key="5">
    <source>
        <dbReference type="PIRNR" id="PIRNR000410"/>
    </source>
</evidence>
<dbReference type="Pfam" id="PF01739">
    <property type="entry name" value="CheR"/>
    <property type="match status" value="1"/>
</dbReference>
<feature type="binding site" evidence="6">
    <location>
        <position position="77"/>
    </location>
    <ligand>
        <name>S-adenosyl-L-methionine</name>
        <dbReference type="ChEBI" id="CHEBI:59789"/>
    </ligand>
</feature>
<dbReference type="SUPFAM" id="SSF53335">
    <property type="entry name" value="S-adenosyl-L-methionine-dependent methyltransferases"/>
    <property type="match status" value="1"/>
</dbReference>
<comment type="caution">
    <text evidence="8">The sequence shown here is derived from an EMBL/GenBank/DDBJ whole genome shotgun (WGS) entry which is preliminary data.</text>
</comment>
<evidence type="ECO:0000256" key="6">
    <source>
        <dbReference type="PIRSR" id="PIRSR000410-1"/>
    </source>
</evidence>
<keyword evidence="4 5" id="KW-0949">S-adenosyl-L-methionine</keyword>
<dbReference type="Gene3D" id="1.10.155.10">
    <property type="entry name" value="Chemotaxis receptor methyltransferase CheR, N-terminal domain"/>
    <property type="match status" value="1"/>
</dbReference>
<accession>A0AAW5A5Q1</accession>
<dbReference type="Pfam" id="PF03705">
    <property type="entry name" value="CheR_N"/>
    <property type="match status" value="1"/>
</dbReference>
<reference evidence="8 9" key="1">
    <citation type="submission" date="2019-11" db="EMBL/GenBank/DDBJ databases">
        <title>Epiphytic Pseudomonas syringae from cherry orchards.</title>
        <authorList>
            <person name="Hulin M.T."/>
        </authorList>
    </citation>
    <scope>NUCLEOTIDE SEQUENCE [LARGE SCALE GENOMIC DNA]</scope>
    <source>
        <strain evidence="8 9">PA-6-9F</strain>
    </source>
</reference>
<dbReference type="PRINTS" id="PR00996">
    <property type="entry name" value="CHERMTFRASE"/>
</dbReference>
<dbReference type="SMART" id="SM00138">
    <property type="entry name" value="MeTrc"/>
    <property type="match status" value="1"/>
</dbReference>
<proteinExistence type="predicted"/>
<dbReference type="InterPro" id="IPR026024">
    <property type="entry name" value="Chemotaxis_MeTrfase_CheR"/>
</dbReference>
<evidence type="ECO:0000313" key="8">
    <source>
        <dbReference type="EMBL" id="MCF5057664.1"/>
    </source>
</evidence>
<evidence type="ECO:0000256" key="3">
    <source>
        <dbReference type="ARBA" id="ARBA00022679"/>
    </source>
</evidence>
<dbReference type="PIRSF" id="PIRSF000410">
    <property type="entry name" value="CheR"/>
    <property type="match status" value="1"/>
</dbReference>
<dbReference type="InterPro" id="IPR022641">
    <property type="entry name" value="CheR_N"/>
</dbReference>
<feature type="binding site" evidence="6">
    <location>
        <position position="79"/>
    </location>
    <ligand>
        <name>S-adenosyl-L-methionine</name>
        <dbReference type="ChEBI" id="CHEBI:59789"/>
    </ligand>
</feature>
<dbReference type="PANTHER" id="PTHR24422:SF26">
    <property type="entry name" value="CHEMOTAXIS PROTEIN METHYLTRANSFERASE"/>
    <property type="match status" value="1"/>
</dbReference>
<keyword evidence="2 5" id="KW-0489">Methyltransferase</keyword>
<dbReference type="PROSITE" id="PS50123">
    <property type="entry name" value="CHER"/>
    <property type="match status" value="1"/>
</dbReference>
<dbReference type="GO" id="GO:0032259">
    <property type="term" value="P:methylation"/>
    <property type="evidence" value="ECO:0007669"/>
    <property type="project" value="UniProtKB-KW"/>
</dbReference>
<dbReference type="PANTHER" id="PTHR24422">
    <property type="entry name" value="CHEMOTAXIS PROTEIN METHYLTRANSFERASE"/>
    <property type="match status" value="1"/>
</dbReference>
<dbReference type="Gene3D" id="3.40.50.150">
    <property type="entry name" value="Vaccinia Virus protein VP39"/>
    <property type="match status" value="1"/>
</dbReference>
<keyword evidence="3 5" id="KW-0808">Transferase</keyword>
<evidence type="ECO:0000256" key="4">
    <source>
        <dbReference type="ARBA" id="ARBA00022691"/>
    </source>
</evidence>
<evidence type="ECO:0000313" key="9">
    <source>
        <dbReference type="Proteomes" id="UP000814172"/>
    </source>
</evidence>
<dbReference type="InterPro" id="IPR000780">
    <property type="entry name" value="CheR_MeTrfase"/>
</dbReference>
<dbReference type="InterPro" id="IPR022642">
    <property type="entry name" value="CheR_C"/>
</dbReference>
<feature type="binding site" evidence="6">
    <location>
        <position position="139"/>
    </location>
    <ligand>
        <name>S-adenosyl-L-methionine</name>
        <dbReference type="ChEBI" id="CHEBI:59789"/>
    </ligand>
</feature>
<evidence type="ECO:0000256" key="2">
    <source>
        <dbReference type="ARBA" id="ARBA00022603"/>
    </source>
</evidence>
<dbReference type="AlphaFoldDB" id="A0AAW5A5Q1"/>
<dbReference type="EMBL" id="WKEW01000031">
    <property type="protein sequence ID" value="MCF5057664.1"/>
    <property type="molecule type" value="Genomic_DNA"/>
</dbReference>
<keyword evidence="9" id="KW-1185">Reference proteome</keyword>
<dbReference type="InterPro" id="IPR050903">
    <property type="entry name" value="Bact_Chemotaxis_MeTrfase"/>
</dbReference>
<comment type="catalytic activity">
    <reaction evidence="1 5">
        <text>L-glutamyl-[protein] + S-adenosyl-L-methionine = [protein]-L-glutamate 5-O-methyl ester + S-adenosyl-L-homocysteine</text>
        <dbReference type="Rhea" id="RHEA:24452"/>
        <dbReference type="Rhea" id="RHEA-COMP:10208"/>
        <dbReference type="Rhea" id="RHEA-COMP:10311"/>
        <dbReference type="ChEBI" id="CHEBI:29973"/>
        <dbReference type="ChEBI" id="CHEBI:57856"/>
        <dbReference type="ChEBI" id="CHEBI:59789"/>
        <dbReference type="ChEBI" id="CHEBI:82795"/>
        <dbReference type="EC" id="2.1.1.80"/>
    </reaction>
</comment>
<protein>
    <recommendedName>
        <fullName evidence="5">Chemotaxis protein methyltransferase</fullName>
        <ecNumber evidence="5">2.1.1.80</ecNumber>
    </recommendedName>
</protein>
<dbReference type="InterPro" id="IPR036804">
    <property type="entry name" value="CheR_N_sf"/>
</dbReference>
<dbReference type="SUPFAM" id="SSF47757">
    <property type="entry name" value="Chemotaxis receptor methyltransferase CheR, N-terminal domain"/>
    <property type="match status" value="1"/>
</dbReference>
<sequence length="276" mass="31536">MNPQLVLSDQAFRQIRAFFHRESGIDLPENKRHLVAGRLRSRVATLKLDSYDAYFELIGQPDQAKERQCLIDRLTTNETFFFREPKHFELLAQSILPSLTQRPLRLWCAAASTGEEPYSLAMLLSDQLGPKGWELVASDLSTQALAAAAQGLYPMQRIELLPADYLKRFCQRGTGEYQGQLLIRRELREKVQLLQHNLMDSAAALGMFDVIFLRNVLIYFNPKSKQQAIDRLVSQLRPGGWLIVSHSESLYGTRSDLQMITPSVYRRPAVQNRICA</sequence>
<dbReference type="Proteomes" id="UP000814172">
    <property type="component" value="Unassembled WGS sequence"/>
</dbReference>
<evidence type="ECO:0000259" key="7">
    <source>
        <dbReference type="PROSITE" id="PS50123"/>
    </source>
</evidence>
<feature type="binding site" evidence="6">
    <location>
        <position position="83"/>
    </location>
    <ligand>
        <name>S-adenosyl-L-methionine</name>
        <dbReference type="ChEBI" id="CHEBI:59789"/>
    </ligand>
</feature>
<dbReference type="GO" id="GO:0008983">
    <property type="term" value="F:protein-glutamate O-methyltransferase activity"/>
    <property type="evidence" value="ECO:0007669"/>
    <property type="project" value="UniProtKB-EC"/>
</dbReference>
<gene>
    <name evidence="8" type="ORF">GIW75_11940</name>
</gene>
<feature type="binding site" evidence="6">
    <location>
        <begin position="214"/>
        <end position="215"/>
    </location>
    <ligand>
        <name>S-adenosyl-L-methionine</name>
        <dbReference type="ChEBI" id="CHEBI:59789"/>
    </ligand>
</feature>
<comment type="function">
    <text evidence="5">Methylation of the membrane-bound methyl-accepting chemotaxis proteins (MCP) to form gamma-glutamyl methyl ester residues in MCP.</text>
</comment>